<dbReference type="GO" id="GO:0000428">
    <property type="term" value="C:DNA-directed RNA polymerase complex"/>
    <property type="evidence" value="ECO:0007669"/>
    <property type="project" value="UniProtKB-KW"/>
</dbReference>
<comment type="caution">
    <text evidence="17">The sequence shown here is derived from an EMBL/GenBank/DDBJ whole genome shotgun (WGS) entry which is preliminary data.</text>
</comment>
<dbReference type="Pfam" id="PF01807">
    <property type="entry name" value="Zn_ribbon_DnaG"/>
    <property type="match status" value="1"/>
</dbReference>
<evidence type="ECO:0000259" key="16">
    <source>
        <dbReference type="PROSITE" id="PS50880"/>
    </source>
</evidence>
<keyword evidence="11 12" id="KW-0804">Transcription</keyword>
<dbReference type="HAMAP" id="MF_00974">
    <property type="entry name" value="DNA_primase_DnaG"/>
    <property type="match status" value="1"/>
</dbReference>
<keyword evidence="7 12" id="KW-0863">Zinc-finger</keyword>
<dbReference type="PANTHER" id="PTHR30313">
    <property type="entry name" value="DNA PRIMASE"/>
    <property type="match status" value="1"/>
</dbReference>
<dbReference type="FunFam" id="3.40.1360.10:FF:000002">
    <property type="entry name" value="DNA primase"/>
    <property type="match status" value="1"/>
</dbReference>
<evidence type="ECO:0000313" key="17">
    <source>
        <dbReference type="EMBL" id="HIX54433.1"/>
    </source>
</evidence>
<evidence type="ECO:0000256" key="14">
    <source>
        <dbReference type="PIRSR" id="PIRSR002811-1"/>
    </source>
</evidence>
<dbReference type="PANTHER" id="PTHR30313:SF2">
    <property type="entry name" value="DNA PRIMASE"/>
    <property type="match status" value="1"/>
</dbReference>
<evidence type="ECO:0000256" key="1">
    <source>
        <dbReference type="ARBA" id="ARBA00022478"/>
    </source>
</evidence>
<evidence type="ECO:0000256" key="7">
    <source>
        <dbReference type="ARBA" id="ARBA00022771"/>
    </source>
</evidence>
<evidence type="ECO:0000256" key="6">
    <source>
        <dbReference type="ARBA" id="ARBA00022723"/>
    </source>
</evidence>
<evidence type="ECO:0000256" key="15">
    <source>
        <dbReference type="SAM" id="MobiDB-lite"/>
    </source>
</evidence>
<dbReference type="SMART" id="SM00493">
    <property type="entry name" value="TOPRIM"/>
    <property type="match status" value="1"/>
</dbReference>
<dbReference type="Pfam" id="PF10410">
    <property type="entry name" value="DnaB_bind"/>
    <property type="match status" value="1"/>
</dbReference>
<keyword evidence="4 12" id="KW-0548">Nucleotidyltransferase</keyword>
<dbReference type="Pfam" id="PF13155">
    <property type="entry name" value="Toprim_2"/>
    <property type="match status" value="1"/>
</dbReference>
<name>A0A9D1W907_9SPHI</name>
<dbReference type="GO" id="GO:0008270">
    <property type="term" value="F:zinc ion binding"/>
    <property type="evidence" value="ECO:0007669"/>
    <property type="project" value="UniProtKB-UniRule"/>
</dbReference>
<keyword evidence="1 12" id="KW-0240">DNA-directed RNA polymerase</keyword>
<evidence type="ECO:0000256" key="4">
    <source>
        <dbReference type="ARBA" id="ARBA00022695"/>
    </source>
</evidence>
<dbReference type="InterPro" id="IPR002694">
    <property type="entry name" value="Znf_CHC2"/>
</dbReference>
<dbReference type="GO" id="GO:0005737">
    <property type="term" value="C:cytoplasm"/>
    <property type="evidence" value="ECO:0007669"/>
    <property type="project" value="TreeGrafter"/>
</dbReference>
<dbReference type="InterPro" id="IPR006171">
    <property type="entry name" value="TOPRIM_dom"/>
</dbReference>
<comment type="function">
    <text evidence="12 13">RNA polymerase that catalyzes the synthesis of short RNA molecules used as primers for DNA polymerase during DNA replication.</text>
</comment>
<dbReference type="PROSITE" id="PS50880">
    <property type="entry name" value="TOPRIM"/>
    <property type="match status" value="1"/>
</dbReference>
<keyword evidence="6 12" id="KW-0479">Metal-binding</keyword>
<evidence type="ECO:0000256" key="3">
    <source>
        <dbReference type="ARBA" id="ARBA00022679"/>
    </source>
</evidence>
<accession>A0A9D1W907</accession>
<keyword evidence="9" id="KW-0460">Magnesium</keyword>
<dbReference type="GO" id="GO:0006269">
    <property type="term" value="P:DNA replication, synthesis of primer"/>
    <property type="evidence" value="ECO:0007669"/>
    <property type="project" value="UniProtKB-UniRule"/>
</dbReference>
<dbReference type="Gene3D" id="3.90.980.10">
    <property type="entry name" value="DNA primase, catalytic core, N-terminal domain"/>
    <property type="match status" value="1"/>
</dbReference>
<dbReference type="Pfam" id="PF08275">
    <property type="entry name" value="DNAG_N"/>
    <property type="match status" value="1"/>
</dbReference>
<dbReference type="GO" id="GO:0003899">
    <property type="term" value="F:DNA-directed RNA polymerase activity"/>
    <property type="evidence" value="ECO:0007669"/>
    <property type="project" value="UniProtKB-UniRule"/>
</dbReference>
<dbReference type="SUPFAM" id="SSF57783">
    <property type="entry name" value="Zinc beta-ribbon"/>
    <property type="match status" value="1"/>
</dbReference>
<evidence type="ECO:0000256" key="13">
    <source>
        <dbReference type="PIRNR" id="PIRNR002811"/>
    </source>
</evidence>
<keyword evidence="3 12" id="KW-0808">Transferase</keyword>
<proteinExistence type="inferred from homology"/>
<dbReference type="AlphaFoldDB" id="A0A9D1W907"/>
<dbReference type="InterPro" id="IPR050219">
    <property type="entry name" value="DnaG_primase"/>
</dbReference>
<comment type="catalytic activity">
    <reaction evidence="12">
        <text>ssDNA + n NTP = ssDNA/pppN(pN)n-1 hybrid + (n-1) diphosphate.</text>
        <dbReference type="EC" id="2.7.7.101"/>
    </reaction>
</comment>
<evidence type="ECO:0000256" key="8">
    <source>
        <dbReference type="ARBA" id="ARBA00022833"/>
    </source>
</evidence>
<reference evidence="17" key="1">
    <citation type="journal article" date="2021" name="PeerJ">
        <title>Extensive microbial diversity within the chicken gut microbiome revealed by metagenomics and culture.</title>
        <authorList>
            <person name="Gilroy R."/>
            <person name="Ravi A."/>
            <person name="Getino M."/>
            <person name="Pursley I."/>
            <person name="Horton D.L."/>
            <person name="Alikhan N.F."/>
            <person name="Baker D."/>
            <person name="Gharbi K."/>
            <person name="Hall N."/>
            <person name="Watson M."/>
            <person name="Adriaenssens E.M."/>
            <person name="Foster-Nyarko E."/>
            <person name="Jarju S."/>
            <person name="Secka A."/>
            <person name="Antonio M."/>
            <person name="Oren A."/>
            <person name="Chaudhuri R.R."/>
            <person name="La Ragione R."/>
            <person name="Hildebrand F."/>
            <person name="Pallen M.J."/>
        </authorList>
    </citation>
    <scope>NUCLEOTIDE SEQUENCE</scope>
    <source>
        <strain evidence="17">1719</strain>
    </source>
</reference>
<evidence type="ECO:0000256" key="2">
    <source>
        <dbReference type="ARBA" id="ARBA00022515"/>
    </source>
</evidence>
<reference evidence="17" key="2">
    <citation type="submission" date="2021-04" db="EMBL/GenBank/DDBJ databases">
        <authorList>
            <person name="Gilroy R."/>
        </authorList>
    </citation>
    <scope>NUCLEOTIDE SEQUENCE</scope>
    <source>
        <strain evidence="17">1719</strain>
    </source>
</reference>
<dbReference type="InterPro" id="IPR013264">
    <property type="entry name" value="DNAG_N"/>
</dbReference>
<comment type="domain">
    <text evidence="12">Contains an N-terminal zinc-binding domain, a central core domain that contains the primase activity, and a C-terminal DnaB-binding domain.</text>
</comment>
<evidence type="ECO:0000256" key="9">
    <source>
        <dbReference type="ARBA" id="ARBA00022842"/>
    </source>
</evidence>
<evidence type="ECO:0000256" key="12">
    <source>
        <dbReference type="HAMAP-Rule" id="MF_00974"/>
    </source>
</evidence>
<protein>
    <recommendedName>
        <fullName evidence="12 13">DNA primase</fullName>
        <ecNumber evidence="12">2.7.7.101</ecNumber>
    </recommendedName>
</protein>
<dbReference type="InterPro" id="IPR019475">
    <property type="entry name" value="DNA_primase_DnaB-bd"/>
</dbReference>
<comment type="subunit">
    <text evidence="12">Monomer. Interacts with DnaB.</text>
</comment>
<dbReference type="InterPro" id="IPR030846">
    <property type="entry name" value="DnaG_bac"/>
</dbReference>
<dbReference type="CDD" id="cd03364">
    <property type="entry name" value="TOPRIM_DnaG_primases"/>
    <property type="match status" value="1"/>
</dbReference>
<dbReference type="InterPro" id="IPR006295">
    <property type="entry name" value="DNA_primase_DnaG"/>
</dbReference>
<dbReference type="InterPro" id="IPR036977">
    <property type="entry name" value="DNA_primase_Znf_CHC2"/>
</dbReference>
<evidence type="ECO:0000256" key="10">
    <source>
        <dbReference type="ARBA" id="ARBA00023125"/>
    </source>
</evidence>
<keyword evidence="10 12" id="KW-0238">DNA-binding</keyword>
<organism evidence="17 18">
    <name type="scientific">Candidatus Sphingobacterium stercoripullorum</name>
    <dbReference type="NCBI Taxonomy" id="2838759"/>
    <lineage>
        <taxon>Bacteria</taxon>
        <taxon>Pseudomonadati</taxon>
        <taxon>Bacteroidota</taxon>
        <taxon>Sphingobacteriia</taxon>
        <taxon>Sphingobacteriales</taxon>
        <taxon>Sphingobacteriaceae</taxon>
        <taxon>Sphingobacterium</taxon>
    </lineage>
</organism>
<comment type="similarity">
    <text evidence="12 13">Belongs to the DnaG primase family.</text>
</comment>
<dbReference type="Gene3D" id="3.90.580.10">
    <property type="entry name" value="Zinc finger, CHC2-type domain"/>
    <property type="match status" value="1"/>
</dbReference>
<dbReference type="SMART" id="SM00400">
    <property type="entry name" value="ZnF_CHCC"/>
    <property type="match status" value="1"/>
</dbReference>
<gene>
    <name evidence="12 17" type="primary">dnaG</name>
    <name evidence="17" type="ORF">H9853_05355</name>
</gene>
<feature type="zinc finger region" description="CHC2-type" evidence="12 14">
    <location>
        <begin position="31"/>
        <end position="55"/>
    </location>
</feature>
<dbReference type="EMBL" id="DXEZ01000148">
    <property type="protein sequence ID" value="HIX54433.1"/>
    <property type="molecule type" value="Genomic_DNA"/>
</dbReference>
<evidence type="ECO:0000256" key="11">
    <source>
        <dbReference type="ARBA" id="ARBA00023163"/>
    </source>
</evidence>
<feature type="region of interest" description="Disordered" evidence="15">
    <location>
        <begin position="430"/>
        <end position="458"/>
    </location>
</feature>
<evidence type="ECO:0000256" key="5">
    <source>
        <dbReference type="ARBA" id="ARBA00022705"/>
    </source>
</evidence>
<keyword evidence="2 12" id="KW-0639">Primosome</keyword>
<dbReference type="Gene3D" id="3.40.1360.10">
    <property type="match status" value="1"/>
</dbReference>
<dbReference type="SUPFAM" id="SSF56731">
    <property type="entry name" value="DNA primase core"/>
    <property type="match status" value="1"/>
</dbReference>
<dbReference type="GO" id="GO:0003677">
    <property type="term" value="F:DNA binding"/>
    <property type="evidence" value="ECO:0007669"/>
    <property type="project" value="UniProtKB-KW"/>
</dbReference>
<feature type="domain" description="Toprim" evidence="16">
    <location>
        <begin position="254"/>
        <end position="335"/>
    </location>
</feature>
<dbReference type="InterPro" id="IPR034151">
    <property type="entry name" value="TOPRIM_DnaG_bac"/>
</dbReference>
<dbReference type="Proteomes" id="UP000824156">
    <property type="component" value="Unassembled WGS sequence"/>
</dbReference>
<evidence type="ECO:0000313" key="18">
    <source>
        <dbReference type="Proteomes" id="UP000824156"/>
    </source>
</evidence>
<dbReference type="PIRSF" id="PIRSF002811">
    <property type="entry name" value="DnaG"/>
    <property type="match status" value="1"/>
</dbReference>
<dbReference type="GO" id="GO:1990077">
    <property type="term" value="C:primosome complex"/>
    <property type="evidence" value="ECO:0007669"/>
    <property type="project" value="UniProtKB-KW"/>
</dbReference>
<comment type="cofactor">
    <cofactor evidence="12 13 14">
        <name>Zn(2+)</name>
        <dbReference type="ChEBI" id="CHEBI:29105"/>
    </cofactor>
    <text evidence="12 13 14">Binds 1 zinc ion per monomer.</text>
</comment>
<dbReference type="FunFam" id="3.90.580.10:FF:000001">
    <property type="entry name" value="DNA primase"/>
    <property type="match status" value="1"/>
</dbReference>
<sequence length="657" mass="75163">MDKVMDTARVEEVVGDFVDLKKRGTSLIGLCPFHDEKTPSFHVSISKGIFKCFGCGKGGDSVRFIMELEKYSFPEAIRYLAEKYHIEIEEVERSPEEIQKQDKRESFFILNQWAEKFFANQIWNTAEGKTVGLSYFIERGLREDTIKKFNLGYAPSGWTTFCEEAEKAGFSRELLSEIGLGIKRNDGSLYDRYRERVIFPIHSLTGRVLGFGGRTLKSDKKTPKYVNSSDSEVYNKSEVLYGLHQARKEIANVDEAYLVEGYLDVLALHQAGVEQAVATSGTALTQRQVRLIKRYTSQVSLLFDGDDAGIQAANRGARILLEEGMHVRVLLFPKGHDPDSYIKEHGKTGFEKLVEEKREDFIHFRVRSLVEQAGDDPLKKTTGIREIMEDIALIPDEIKVSFYIKHCSTALGIEERIVLAELNKIRIQKSKKRQAQASASEQRRVQEPFEEPPPDLLADPQDAIAAAASGHHPLSEKKELDTHRVKLEREVIRVLLHYGDRLTEWEEKPSKIAPYILWNLRSIEFLDPPSLKVIDIFKEQAQKQVVPSAKEFISSEDQEIAALAVDCMAEKYELSPNWNDDKRKIYIAKEEEKLKDVVLQCVFRLQKKSVQMDMEELTKQLKDEKDEQSVQFLLSKYQLLKQAEKTLGNFLGNIITK</sequence>
<keyword evidence="8 12" id="KW-0862">Zinc</keyword>
<dbReference type="NCBIfam" id="TIGR01391">
    <property type="entry name" value="dnaG"/>
    <property type="match status" value="1"/>
</dbReference>
<dbReference type="InterPro" id="IPR037068">
    <property type="entry name" value="DNA_primase_core_N_sf"/>
</dbReference>
<keyword evidence="5 12" id="KW-0235">DNA replication</keyword>
<dbReference type="EC" id="2.7.7.101" evidence="12"/>